<feature type="region of interest" description="Disordered" evidence="1">
    <location>
        <begin position="1"/>
        <end position="25"/>
    </location>
</feature>
<dbReference type="AlphaFoldDB" id="K0RA09"/>
<accession>K0RA09</accession>
<sequence length="112" mass="12174">MQNLLIDSTSLELSKRTGADTDARGQAEDGFTSIEQVHCPTPRPQITSARNRGADRTTFCLRSSSPLLAGFESCVHGAGDDDTRRRTGHRAKPKAEGSIRRKMGGCGWKTAR</sequence>
<organism evidence="2 3">
    <name type="scientific">Thalassiosira oceanica</name>
    <name type="common">Marine diatom</name>
    <dbReference type="NCBI Taxonomy" id="159749"/>
    <lineage>
        <taxon>Eukaryota</taxon>
        <taxon>Sar</taxon>
        <taxon>Stramenopiles</taxon>
        <taxon>Ochrophyta</taxon>
        <taxon>Bacillariophyta</taxon>
        <taxon>Coscinodiscophyceae</taxon>
        <taxon>Thalassiosirophycidae</taxon>
        <taxon>Thalassiosirales</taxon>
        <taxon>Thalassiosiraceae</taxon>
        <taxon>Thalassiosira</taxon>
    </lineage>
</organism>
<name>K0RA09_THAOC</name>
<dbReference type="Proteomes" id="UP000266841">
    <property type="component" value="Unassembled WGS sequence"/>
</dbReference>
<feature type="region of interest" description="Disordered" evidence="1">
    <location>
        <begin position="75"/>
        <end position="112"/>
    </location>
</feature>
<protein>
    <submittedName>
        <fullName evidence="2">Uncharacterized protein</fullName>
    </submittedName>
</protein>
<proteinExistence type="predicted"/>
<keyword evidence="3" id="KW-1185">Reference proteome</keyword>
<feature type="compositionally biased region" description="Basic and acidic residues" evidence="1">
    <location>
        <begin position="13"/>
        <end position="25"/>
    </location>
</feature>
<feature type="compositionally biased region" description="Polar residues" evidence="1">
    <location>
        <begin position="1"/>
        <end position="12"/>
    </location>
</feature>
<reference evidence="2 3" key="1">
    <citation type="journal article" date="2012" name="Genome Biol.">
        <title>Genome and low-iron response of an oceanic diatom adapted to chronic iron limitation.</title>
        <authorList>
            <person name="Lommer M."/>
            <person name="Specht M."/>
            <person name="Roy A.S."/>
            <person name="Kraemer L."/>
            <person name="Andreson R."/>
            <person name="Gutowska M.A."/>
            <person name="Wolf J."/>
            <person name="Bergner S.V."/>
            <person name="Schilhabel M.B."/>
            <person name="Klostermeier U.C."/>
            <person name="Beiko R.G."/>
            <person name="Rosenstiel P."/>
            <person name="Hippler M."/>
            <person name="Laroche J."/>
        </authorList>
    </citation>
    <scope>NUCLEOTIDE SEQUENCE [LARGE SCALE GENOMIC DNA]</scope>
    <source>
        <strain evidence="2 3">CCMP1005</strain>
    </source>
</reference>
<evidence type="ECO:0000313" key="2">
    <source>
        <dbReference type="EMBL" id="EJK45791.1"/>
    </source>
</evidence>
<gene>
    <name evidence="2" type="ORF">THAOC_35576</name>
</gene>
<evidence type="ECO:0000313" key="3">
    <source>
        <dbReference type="Proteomes" id="UP000266841"/>
    </source>
</evidence>
<dbReference type="EMBL" id="AGNL01048242">
    <property type="protein sequence ID" value="EJK45791.1"/>
    <property type="molecule type" value="Genomic_DNA"/>
</dbReference>
<evidence type="ECO:0000256" key="1">
    <source>
        <dbReference type="SAM" id="MobiDB-lite"/>
    </source>
</evidence>
<comment type="caution">
    <text evidence="2">The sequence shown here is derived from an EMBL/GenBank/DDBJ whole genome shotgun (WGS) entry which is preliminary data.</text>
</comment>